<dbReference type="Gene3D" id="3.10.290.10">
    <property type="entry name" value="RNA-binding S4 domain"/>
    <property type="match status" value="1"/>
</dbReference>
<gene>
    <name evidence="8" type="ORF">H8B09_01650</name>
</gene>
<evidence type="ECO:0000256" key="4">
    <source>
        <dbReference type="PROSITE-ProRule" id="PRU00182"/>
    </source>
</evidence>
<dbReference type="InterPro" id="IPR006224">
    <property type="entry name" value="PsdUridine_synth_RluA-like_CS"/>
</dbReference>
<sequence length="356" mass="39532">MNNRQRPAKRPFAASPGDSNRRSDSRGRGAKPPLGANTRKPLCKPGSGASAPAAAAQTGKPVSRAYEVKEATTLLPFILEAITGSGRNTIKSMLARGQISVNGTATTAYNHELKPGDKVEVSKERIVERPPLAGLTIVHEDDDIIIVIKDAGLLSISADKENDNEVTAYRQLMAHVRSQDPKERIFIVHRLDRDTSGIMMFAKNEEAQQTLQNEWQERVKERAYIALVDGLVRKPSGKIESWLKESSTLKMYSSHRTGDGLHAVTHFKTLQTSRTFSLLEVQLETGRKNQIRVHMQDIGHPIAGDKKYGSRSRAIGRLGLHAKSLEFVHPKTNKLMRFETNVPKSFLRVFNGENAR</sequence>
<proteinExistence type="inferred from homology"/>
<comment type="caution">
    <text evidence="8">The sequence shown here is derived from an EMBL/GenBank/DDBJ whole genome shotgun (WGS) entry which is preliminary data.</text>
</comment>
<dbReference type="PROSITE" id="PS50889">
    <property type="entry name" value="S4"/>
    <property type="match status" value="1"/>
</dbReference>
<keyword evidence="9" id="KW-1185">Reference proteome</keyword>
<comment type="catalytic activity">
    <reaction evidence="1 5">
        <text>a uridine in RNA = a pseudouridine in RNA</text>
        <dbReference type="Rhea" id="RHEA:48348"/>
        <dbReference type="Rhea" id="RHEA-COMP:12068"/>
        <dbReference type="Rhea" id="RHEA-COMP:12069"/>
        <dbReference type="ChEBI" id="CHEBI:65314"/>
        <dbReference type="ChEBI" id="CHEBI:65315"/>
    </reaction>
</comment>
<feature type="compositionally biased region" description="Low complexity" evidence="6">
    <location>
        <begin position="45"/>
        <end position="56"/>
    </location>
</feature>
<dbReference type="InterPro" id="IPR020103">
    <property type="entry name" value="PsdUridine_synth_cat_dom_sf"/>
</dbReference>
<dbReference type="InterPro" id="IPR050188">
    <property type="entry name" value="RluA_PseudoU_synthase"/>
</dbReference>
<dbReference type="RefSeq" id="WP_191201737.1">
    <property type="nucleotide sequence ID" value="NZ_JACXZA010000001.1"/>
</dbReference>
<evidence type="ECO:0000256" key="2">
    <source>
        <dbReference type="ARBA" id="ARBA00010876"/>
    </source>
</evidence>
<comment type="function">
    <text evidence="5">Responsible for synthesis of pseudouridine from uracil.</text>
</comment>
<name>A0ABR8MN50_9BACL</name>
<feature type="region of interest" description="Disordered" evidence="6">
    <location>
        <begin position="1"/>
        <end position="62"/>
    </location>
</feature>
<dbReference type="SUPFAM" id="SSF55174">
    <property type="entry name" value="Alpha-L RNA-binding motif"/>
    <property type="match status" value="1"/>
</dbReference>
<dbReference type="Pfam" id="PF00849">
    <property type="entry name" value="PseudoU_synth_2"/>
    <property type="match status" value="1"/>
</dbReference>
<dbReference type="PROSITE" id="PS01129">
    <property type="entry name" value="PSI_RLU"/>
    <property type="match status" value="1"/>
</dbReference>
<evidence type="ECO:0000256" key="1">
    <source>
        <dbReference type="ARBA" id="ARBA00000073"/>
    </source>
</evidence>
<accession>A0ABR8MN50</accession>
<evidence type="ECO:0000259" key="7">
    <source>
        <dbReference type="Pfam" id="PF00849"/>
    </source>
</evidence>
<dbReference type="InterPro" id="IPR006225">
    <property type="entry name" value="PsdUridine_synth_RluC/D"/>
</dbReference>
<reference evidence="8 9" key="1">
    <citation type="submission" date="2020-09" db="EMBL/GenBank/DDBJ databases">
        <title>Paenibacillus sp. strain PR3 16S rRNA gene Genome sequencing and assembly.</title>
        <authorList>
            <person name="Kim J."/>
        </authorList>
    </citation>
    <scope>NUCLEOTIDE SEQUENCE [LARGE SCALE GENOMIC DNA]</scope>
    <source>
        <strain evidence="8 9">PR3</strain>
    </source>
</reference>
<dbReference type="PANTHER" id="PTHR21600:SF44">
    <property type="entry name" value="RIBOSOMAL LARGE SUBUNIT PSEUDOURIDINE SYNTHASE D"/>
    <property type="match status" value="1"/>
</dbReference>
<dbReference type="Gene3D" id="3.30.2350.10">
    <property type="entry name" value="Pseudouridine synthase"/>
    <property type="match status" value="1"/>
</dbReference>
<dbReference type="NCBIfam" id="TIGR00005">
    <property type="entry name" value="rluA_subfam"/>
    <property type="match status" value="1"/>
</dbReference>
<evidence type="ECO:0000256" key="5">
    <source>
        <dbReference type="RuleBase" id="RU362028"/>
    </source>
</evidence>
<feature type="domain" description="Pseudouridine synthase RsuA/RluA-like" evidence="7">
    <location>
        <begin position="143"/>
        <end position="296"/>
    </location>
</feature>
<evidence type="ECO:0000256" key="6">
    <source>
        <dbReference type="SAM" id="MobiDB-lite"/>
    </source>
</evidence>
<dbReference type="EC" id="5.4.99.-" evidence="5"/>
<keyword evidence="4" id="KW-0694">RNA-binding</keyword>
<dbReference type="SUPFAM" id="SSF55120">
    <property type="entry name" value="Pseudouridine synthase"/>
    <property type="match status" value="1"/>
</dbReference>
<dbReference type="CDD" id="cd00165">
    <property type="entry name" value="S4"/>
    <property type="match status" value="1"/>
</dbReference>
<dbReference type="InterPro" id="IPR006145">
    <property type="entry name" value="PsdUridine_synth_RsuA/RluA"/>
</dbReference>
<evidence type="ECO:0000313" key="8">
    <source>
        <dbReference type="EMBL" id="MBD3917443.1"/>
    </source>
</evidence>
<dbReference type="CDD" id="cd02869">
    <property type="entry name" value="PseudoU_synth_RluA_like"/>
    <property type="match status" value="1"/>
</dbReference>
<comment type="similarity">
    <text evidence="2 5">Belongs to the pseudouridine synthase RluA family.</text>
</comment>
<dbReference type="InterPro" id="IPR036986">
    <property type="entry name" value="S4_RNA-bd_sf"/>
</dbReference>
<dbReference type="EMBL" id="JACXZA010000001">
    <property type="protein sequence ID" value="MBD3917443.1"/>
    <property type="molecule type" value="Genomic_DNA"/>
</dbReference>
<evidence type="ECO:0000256" key="3">
    <source>
        <dbReference type="ARBA" id="ARBA00023235"/>
    </source>
</evidence>
<keyword evidence="3 5" id="KW-0413">Isomerase</keyword>
<protein>
    <recommendedName>
        <fullName evidence="5">Pseudouridine synthase</fullName>
        <ecNumber evidence="5">5.4.99.-</ecNumber>
    </recommendedName>
</protein>
<dbReference type="Proteomes" id="UP000609346">
    <property type="component" value="Unassembled WGS sequence"/>
</dbReference>
<evidence type="ECO:0000313" key="9">
    <source>
        <dbReference type="Proteomes" id="UP000609346"/>
    </source>
</evidence>
<organism evidence="8 9">
    <name type="scientific">Paenibacillus terricola</name>
    <dbReference type="NCBI Taxonomy" id="2763503"/>
    <lineage>
        <taxon>Bacteria</taxon>
        <taxon>Bacillati</taxon>
        <taxon>Bacillota</taxon>
        <taxon>Bacilli</taxon>
        <taxon>Bacillales</taxon>
        <taxon>Paenibacillaceae</taxon>
        <taxon>Paenibacillus</taxon>
    </lineage>
</organism>
<dbReference type="PANTHER" id="PTHR21600">
    <property type="entry name" value="MITOCHONDRIAL RNA PSEUDOURIDINE SYNTHASE"/>
    <property type="match status" value="1"/>
</dbReference>